<protein>
    <submittedName>
        <fullName evidence="2">Helix-turn-helix domain-containing protein</fullName>
    </submittedName>
</protein>
<evidence type="ECO:0000313" key="2">
    <source>
        <dbReference type="EMBL" id="MBW3097028.1"/>
    </source>
</evidence>
<evidence type="ECO:0000259" key="1">
    <source>
        <dbReference type="PROSITE" id="PS50937"/>
    </source>
</evidence>
<dbReference type="EMBL" id="JAHWQX010000002">
    <property type="protein sequence ID" value="MBW3097028.1"/>
    <property type="molecule type" value="Genomic_DNA"/>
</dbReference>
<proteinExistence type="predicted"/>
<dbReference type="Proteomes" id="UP001430804">
    <property type="component" value="Unassembled WGS sequence"/>
</dbReference>
<dbReference type="PANTHER" id="PTHR30204">
    <property type="entry name" value="REDOX-CYCLING DRUG-SENSING TRANSCRIPTIONAL ACTIVATOR SOXR"/>
    <property type="match status" value="1"/>
</dbReference>
<reference evidence="2" key="1">
    <citation type="submission" date="2021-07" db="EMBL/GenBank/DDBJ databases">
        <title>Pseudohoeflea marina sp. nov. a polyhydroxyalcanoate-producing bacterium.</title>
        <authorList>
            <person name="Zheng W."/>
            <person name="Yu S."/>
            <person name="Huang Y."/>
        </authorList>
    </citation>
    <scope>NUCLEOTIDE SEQUENCE</scope>
    <source>
        <strain evidence="2">DP4N28-3</strain>
    </source>
</reference>
<dbReference type="PANTHER" id="PTHR30204:SF92">
    <property type="entry name" value="HTH-TYPE TRANSCRIPTIONAL REGULATOR ZNTR"/>
    <property type="match status" value="1"/>
</dbReference>
<dbReference type="InterPro" id="IPR047057">
    <property type="entry name" value="MerR_fam"/>
</dbReference>
<comment type="caution">
    <text evidence="2">The sequence shown here is derived from an EMBL/GenBank/DDBJ whole genome shotgun (WGS) entry which is preliminary data.</text>
</comment>
<dbReference type="PROSITE" id="PS50937">
    <property type="entry name" value="HTH_MERR_2"/>
    <property type="match status" value="1"/>
</dbReference>
<accession>A0ABS6WM42</accession>
<organism evidence="2 3">
    <name type="scientific">Pseudohoeflea coraliihabitans</name>
    <dbReference type="NCBI Taxonomy" id="2860393"/>
    <lineage>
        <taxon>Bacteria</taxon>
        <taxon>Pseudomonadati</taxon>
        <taxon>Pseudomonadota</taxon>
        <taxon>Alphaproteobacteria</taxon>
        <taxon>Hyphomicrobiales</taxon>
        <taxon>Rhizobiaceae</taxon>
        <taxon>Pseudohoeflea</taxon>
    </lineage>
</organism>
<feature type="domain" description="HTH merR-type" evidence="1">
    <location>
        <begin position="6"/>
        <end position="75"/>
    </location>
</feature>
<evidence type="ECO:0000313" key="3">
    <source>
        <dbReference type="Proteomes" id="UP001430804"/>
    </source>
</evidence>
<name>A0ABS6WM42_9HYPH</name>
<gene>
    <name evidence="2" type="ORF">KY465_07030</name>
</gene>
<dbReference type="CDD" id="cd04785">
    <property type="entry name" value="HTH_CadR-PbrR-like"/>
    <property type="match status" value="1"/>
</dbReference>
<sequence length="142" mass="15941">MGTNSDFSIGELSQRTTVNIETIRYYEKVGLLPPPPRTEGGHRLYSDAHLKRLVFIRRSRQLGFTLDEIRNLLGLVDGGHTCGEVKDAAVHHIQAIRKRISDLRRMERTLSVTAARCEGGETPECPILDALFATRSREQRGA</sequence>
<keyword evidence="3" id="KW-1185">Reference proteome</keyword>
<dbReference type="SMART" id="SM00422">
    <property type="entry name" value="HTH_MERR"/>
    <property type="match status" value="1"/>
</dbReference>
<dbReference type="InterPro" id="IPR000551">
    <property type="entry name" value="MerR-type_HTH_dom"/>
</dbReference>
<dbReference type="Pfam" id="PF13411">
    <property type="entry name" value="MerR_1"/>
    <property type="match status" value="1"/>
</dbReference>
<dbReference type="RefSeq" id="WP_219200975.1">
    <property type="nucleotide sequence ID" value="NZ_JAHWQX010000002.1"/>
</dbReference>